<keyword evidence="2" id="KW-1185">Reference proteome</keyword>
<organism evidence="1 2">
    <name type="scientific">Rangifer tarandus platyrhynchus</name>
    <name type="common">Svalbard reindeer</name>
    <dbReference type="NCBI Taxonomy" id="3082113"/>
    <lineage>
        <taxon>Eukaryota</taxon>
        <taxon>Metazoa</taxon>
        <taxon>Chordata</taxon>
        <taxon>Craniata</taxon>
        <taxon>Vertebrata</taxon>
        <taxon>Euteleostomi</taxon>
        <taxon>Mammalia</taxon>
        <taxon>Eutheria</taxon>
        <taxon>Laurasiatheria</taxon>
        <taxon>Artiodactyla</taxon>
        <taxon>Ruminantia</taxon>
        <taxon>Pecora</taxon>
        <taxon>Cervidae</taxon>
        <taxon>Odocoileinae</taxon>
        <taxon>Rangifer</taxon>
    </lineage>
</organism>
<sequence length="103" mass="11894">LRLHQPSCWIGENWLDDFASPPSGRAEKPQTQLRVRERKSAWISLAFPRLPTIRCALQDFNFLALEQALKRTERITREDMCVAGTYRHNAHSKTSIFSPSSRP</sequence>
<dbReference type="EMBL" id="CATKSN020000260">
    <property type="protein sequence ID" value="CAI9149364.1"/>
    <property type="molecule type" value="Genomic_DNA"/>
</dbReference>
<reference evidence="1" key="1">
    <citation type="submission" date="2023-04" db="EMBL/GenBank/DDBJ databases">
        <authorList>
            <consortium name="ELIXIR-Norway"/>
        </authorList>
    </citation>
    <scope>NUCLEOTIDE SEQUENCE [LARGE SCALE GENOMIC DNA]</scope>
</reference>
<name>A0ABN8XKH2_RANTA</name>
<protein>
    <submittedName>
        <fullName evidence="1">Uncharacterized protein</fullName>
    </submittedName>
</protein>
<feature type="non-terminal residue" evidence="1">
    <location>
        <position position="1"/>
    </location>
</feature>
<evidence type="ECO:0000313" key="2">
    <source>
        <dbReference type="Proteomes" id="UP001176941"/>
    </source>
</evidence>
<evidence type="ECO:0000313" key="1">
    <source>
        <dbReference type="EMBL" id="CAI9149364.1"/>
    </source>
</evidence>
<dbReference type="Proteomes" id="UP001176941">
    <property type="component" value="Unassembled WGS sequence"/>
</dbReference>
<proteinExistence type="predicted"/>
<gene>
    <name evidence="1" type="ORF">MRATA1EN1_LOCUS30982</name>
</gene>
<accession>A0ABN8XKH2</accession>
<comment type="caution">
    <text evidence="1">The sequence shown here is derived from an EMBL/GenBank/DDBJ whole genome shotgun (WGS) entry which is preliminary data.</text>
</comment>